<dbReference type="RefSeq" id="WP_190312692.1">
    <property type="nucleotide sequence ID" value="NZ_JACNYL010000001.1"/>
</dbReference>
<evidence type="ECO:0000256" key="1">
    <source>
        <dbReference type="SAM" id="SignalP"/>
    </source>
</evidence>
<evidence type="ECO:0008006" key="4">
    <source>
        <dbReference type="Google" id="ProtNLM"/>
    </source>
</evidence>
<reference evidence="2 3" key="1">
    <citation type="submission" date="2020-08" db="EMBL/GenBank/DDBJ databases">
        <title>Sphingobacterium sp. DN00404 isolated from aquaculture water.</title>
        <authorList>
            <person name="Zhang M."/>
        </authorList>
    </citation>
    <scope>NUCLEOTIDE SEQUENCE [LARGE SCALE GENOMIC DNA]</scope>
    <source>
        <strain evidence="2 3">KCTC 42746</strain>
    </source>
</reference>
<sequence length="166" mass="19063">MLKFVFLLTSLIVIISFSYHVRAQQNPTEIQHIQDHKPLMNKVWETFDMLMYKVTKENGKTIYTPHFPPPLAALDGKTVELQGYMIPMKSGFRHNSFMLSVLPIQQCMFCGQNGIPAMVEIILSNGKKERMSDRPITIKGKTVLNRRVKDRLEIWITDAVILNEAG</sequence>
<accession>A0ABR7XP68</accession>
<keyword evidence="1" id="KW-0732">Signal</keyword>
<dbReference type="Gene3D" id="2.40.50.870">
    <property type="entry name" value="Protein of unknown function (DUF3299)"/>
    <property type="match status" value="1"/>
</dbReference>
<protein>
    <recommendedName>
        <fullName evidence="4">DUF3299 domain-containing protein</fullName>
    </recommendedName>
</protein>
<organism evidence="2 3">
    <name type="scientific">Sphingobacterium chuzhouense</name>
    <dbReference type="NCBI Taxonomy" id="1742264"/>
    <lineage>
        <taxon>Bacteria</taxon>
        <taxon>Pseudomonadati</taxon>
        <taxon>Bacteroidota</taxon>
        <taxon>Sphingobacteriia</taxon>
        <taxon>Sphingobacteriales</taxon>
        <taxon>Sphingobacteriaceae</taxon>
        <taxon>Sphingobacterium</taxon>
    </lineage>
</organism>
<feature type="chain" id="PRO_5046029395" description="DUF3299 domain-containing protein" evidence="1">
    <location>
        <begin position="24"/>
        <end position="166"/>
    </location>
</feature>
<comment type="caution">
    <text evidence="2">The sequence shown here is derived from an EMBL/GenBank/DDBJ whole genome shotgun (WGS) entry which is preliminary data.</text>
</comment>
<name>A0ABR7XP68_9SPHI</name>
<evidence type="ECO:0000313" key="2">
    <source>
        <dbReference type="EMBL" id="MBD1420970.1"/>
    </source>
</evidence>
<dbReference type="EMBL" id="JACNYL010000001">
    <property type="protein sequence ID" value="MBD1420970.1"/>
    <property type="molecule type" value="Genomic_DNA"/>
</dbReference>
<proteinExistence type="predicted"/>
<feature type="signal peptide" evidence="1">
    <location>
        <begin position="1"/>
        <end position="23"/>
    </location>
</feature>
<dbReference type="Proteomes" id="UP000651112">
    <property type="component" value="Unassembled WGS sequence"/>
</dbReference>
<gene>
    <name evidence="2" type="ORF">H8B21_05210</name>
</gene>
<evidence type="ECO:0000313" key="3">
    <source>
        <dbReference type="Proteomes" id="UP000651112"/>
    </source>
</evidence>
<keyword evidence="3" id="KW-1185">Reference proteome</keyword>